<protein>
    <recommendedName>
        <fullName evidence="5">Tetratricopeptide repeat protein</fullName>
    </recommendedName>
</protein>
<dbReference type="Proteomes" id="UP000296883">
    <property type="component" value="Chromosome"/>
</dbReference>
<proteinExistence type="predicted"/>
<dbReference type="EMBL" id="SRHU01000013">
    <property type="protein sequence ID" value="TFZ42301.1"/>
    <property type="molecule type" value="Genomic_DNA"/>
</dbReference>
<dbReference type="EMBL" id="CP038865">
    <property type="protein sequence ID" value="QCA28311.1"/>
    <property type="molecule type" value="Genomic_DNA"/>
</dbReference>
<dbReference type="SUPFAM" id="SSF48452">
    <property type="entry name" value="TPR-like"/>
    <property type="match status" value="1"/>
</dbReference>
<sequence length="312" mass="36456">MNKGIIEMPENYQHHMTLGQIAFEEERFNEALNHFQLAYNLENQLEANRWLVKSALVLNEYALAETVMEERLNDYLTDNDSLRLYIEALVGLKKFQRARLFIEVYAQGTSKEELMVLLNQMEEQTVRFEGAKVQKSIGKLSSWYPEPHEITSFLEQLNQLPYESFLKLVTQVLADANHSLMLRNQLLNMLTLLKVEQHVKILNYKDEWQEVSPKELEVLGRETTYLQVSAILNKLVGEQPNVLNQLLADQRRFFNILYPLAQQEIQSIENWLSVTLAPYNGVVRLPIDQQLEEDVEELDVFNIIIEKMGLKK</sequence>
<evidence type="ECO:0000313" key="2">
    <source>
        <dbReference type="EMBL" id="TFZ42301.1"/>
    </source>
</evidence>
<reference evidence="1 3" key="2">
    <citation type="journal article" date="2020" name="Int. J. Syst. Evol. Microbiol.">
        <title>Vagococcus xieshaowenii sp. nov., isolated from snow finch (Montifringilla taczanowskii) cloacal content.</title>
        <authorList>
            <person name="Ge Y."/>
            <person name="Yang J."/>
            <person name="Lai X.H."/>
            <person name="Zhang G."/>
            <person name="Jin D."/>
            <person name="Lu S."/>
            <person name="Wang B."/>
            <person name="Huang Y."/>
            <person name="Huang Y."/>
            <person name="Ren Z."/>
            <person name="Zhang X."/>
            <person name="Xu J."/>
        </authorList>
    </citation>
    <scope>NUCLEOTIDE SEQUENCE [LARGE SCALE GENOMIC DNA]</scope>
    <source>
        <strain evidence="3">personal::cf-49</strain>
        <strain evidence="1">Personal::cf-49</strain>
    </source>
</reference>
<gene>
    <name evidence="2" type="ORF">E4031_03735</name>
    <name evidence="1" type="ORF">E4Z98_02915</name>
</gene>
<keyword evidence="3" id="KW-1185">Reference proteome</keyword>
<dbReference type="InterPro" id="IPR011990">
    <property type="entry name" value="TPR-like_helical_dom_sf"/>
</dbReference>
<dbReference type="Proteomes" id="UP000297725">
    <property type="component" value="Unassembled WGS sequence"/>
</dbReference>
<evidence type="ECO:0008006" key="5">
    <source>
        <dbReference type="Google" id="ProtNLM"/>
    </source>
</evidence>
<name>A0AAJ5EEV1_9ENTE</name>
<evidence type="ECO:0000313" key="4">
    <source>
        <dbReference type="Proteomes" id="UP000297725"/>
    </source>
</evidence>
<evidence type="ECO:0000313" key="1">
    <source>
        <dbReference type="EMBL" id="QCA28311.1"/>
    </source>
</evidence>
<dbReference type="Gene3D" id="1.25.40.10">
    <property type="entry name" value="Tetratricopeptide repeat domain"/>
    <property type="match status" value="1"/>
</dbReference>
<evidence type="ECO:0000313" key="3">
    <source>
        <dbReference type="Proteomes" id="UP000296883"/>
    </source>
</evidence>
<dbReference type="AlphaFoldDB" id="A0AAJ5EEV1"/>
<organism evidence="2 4">
    <name type="scientific">Vagococcus xieshaowenii</name>
    <dbReference type="NCBI Taxonomy" id="2562451"/>
    <lineage>
        <taxon>Bacteria</taxon>
        <taxon>Bacillati</taxon>
        <taxon>Bacillota</taxon>
        <taxon>Bacilli</taxon>
        <taxon>Lactobacillales</taxon>
        <taxon>Enterococcaceae</taxon>
        <taxon>Vagococcus</taxon>
    </lineage>
</organism>
<dbReference type="RefSeq" id="WP_135254113.1">
    <property type="nucleotide sequence ID" value="NZ_CP038865.1"/>
</dbReference>
<accession>A0AAJ5EEV1</accession>
<reference evidence="2 4" key="1">
    <citation type="submission" date="2019-03" db="EMBL/GenBank/DDBJ databases">
        <title>Vagococcus sp. was isolated fron gut of Carduelis flavirostris.</title>
        <authorList>
            <person name="Ge Y."/>
        </authorList>
    </citation>
    <scope>NUCLEOTIDE SEQUENCE [LARGE SCALE GENOMIC DNA]</scope>
    <source>
        <strain evidence="2 4">CF-210</strain>
    </source>
</reference>